<name>A0A5C4W5E3_9ACTN</name>
<organism evidence="1 2">
    <name type="scientific">Nocardioides albidus</name>
    <dbReference type="NCBI Taxonomy" id="1517589"/>
    <lineage>
        <taxon>Bacteria</taxon>
        <taxon>Bacillati</taxon>
        <taxon>Actinomycetota</taxon>
        <taxon>Actinomycetes</taxon>
        <taxon>Propionibacteriales</taxon>
        <taxon>Nocardioidaceae</taxon>
        <taxon>Nocardioides</taxon>
    </lineage>
</organism>
<comment type="caution">
    <text evidence="1">The sequence shown here is derived from an EMBL/GenBank/DDBJ whole genome shotgun (WGS) entry which is preliminary data.</text>
</comment>
<evidence type="ECO:0000313" key="2">
    <source>
        <dbReference type="Proteomes" id="UP000313231"/>
    </source>
</evidence>
<sequence>MSKIRASVGDASWAIPRGLGRFAYDLAIELSGERKPRILISQIYDRPGSGGPHDDTSPDLAAECLSELAGVDLGLRVCDIVDVKRDVVVVRVPFPGHIPVSHASPDRAELWYGSLKLLRDTPEHRVPFRSIIDGGSEFVQAAVVGTPELVVMRAVGPDEQSDEVLASVREYAAAPEAADQMHDWYRVERGAEHRAPELQAVCERGVVTPTRVESENGVVPHVRIDRATVSVREHYDHLIDVLFEVFNHAVAERLSVRWGVERNDGS</sequence>
<evidence type="ECO:0000313" key="1">
    <source>
        <dbReference type="EMBL" id="TNM43282.1"/>
    </source>
</evidence>
<proteinExistence type="predicted"/>
<dbReference type="Proteomes" id="UP000313231">
    <property type="component" value="Unassembled WGS sequence"/>
</dbReference>
<keyword evidence="2" id="KW-1185">Reference proteome</keyword>
<dbReference type="RefSeq" id="WP_139621984.1">
    <property type="nucleotide sequence ID" value="NZ_VDMP01000019.1"/>
</dbReference>
<reference evidence="1 2" key="1">
    <citation type="journal article" date="2016" name="Int. J. Syst. Evol. Microbiol.">
        <title>Nocardioides albidus sp. nov., an actinobacterium isolated from garden soil.</title>
        <authorList>
            <person name="Singh H."/>
            <person name="Du J."/>
            <person name="Trinh H."/>
            <person name="Won K."/>
            <person name="Yang J.E."/>
            <person name="Yin C."/>
            <person name="Kook M."/>
            <person name="Yi T.H."/>
        </authorList>
    </citation>
    <scope>NUCLEOTIDE SEQUENCE [LARGE SCALE GENOMIC DNA]</scope>
    <source>
        <strain evidence="1 2">CCTCC AB 2015297</strain>
    </source>
</reference>
<dbReference type="AlphaFoldDB" id="A0A5C4W5E3"/>
<protein>
    <submittedName>
        <fullName evidence="1">Uncharacterized protein</fullName>
    </submittedName>
</protein>
<dbReference type="EMBL" id="VDMP01000019">
    <property type="protein sequence ID" value="TNM43282.1"/>
    <property type="molecule type" value="Genomic_DNA"/>
</dbReference>
<accession>A0A5C4W5E3</accession>
<gene>
    <name evidence="1" type="ORF">FHP29_06190</name>
</gene>